<evidence type="ECO:0000313" key="4">
    <source>
        <dbReference type="Proteomes" id="UP000243579"/>
    </source>
</evidence>
<sequence length="5130" mass="529430">MRISPLLVLAALVGADEAVPRAAYVNSIGNVGAVQNIRLEADLAIGAGRELQLPIYVPPITMAVNASGPAKVLSVTSPHANGLFGVGEVIDIQVKFTSAVDVVGAPVLQLRTGCHSAACAVPEIQTFYCQATSGQFALSFNGQTVRNIPYNASPMQLRDYLLRLTSIASVSVSYDAGISLCAFRGTNVRVTFDRVNFPGVDGDLPLMTFDPLNTGGNGSPLAHHTFAVALSPSATELQAGVCPVDRLATFWGMGATPDVAVFRYIVRTGDATTDLEYTSADAIVLGGGDAVYNRGTFTSANIKLPVPGRAPVWATGGTSSLGVNAAIAVSSVVPTVVGVSSTAPNGVYGVGHVIEITVTMSLPVVFTGAPYLVLSTGVNSAVCPLVRVDGGGLVLVARYTVSPGDFSLDLTYVAPSSLVVGVGGSIRRLSTTPTTDANVVLPTNGLAGSLIVNKNLVIDTTPPYVTSVSSVSPAGTYTVGDTVVLSVTYSQPVVVAGTPTVAVATGVTDLFPGFVVQKVPTNGDPRLFTFPSQIDLSWVPVGFVMAIGGQRFTVASVAGFLVTTREAYTGAAVNVNVDLASPQLSVFSPGTQTATYVSGSGTTSLAFQYVVQQGDVASPLTTATTLVLTTGASILRSSTTPTTSAALGLPAAGGVGSLDANVQIVVDSTPPRVVAMTTPNLNGVYGPGLGIVILVAFSKPVAVVGPGTPRILMNSGTDRFATYVSGSGSTTLTFVLTTTLADATPALGALSADAIRMPLRLVSICRLSMAPALRAVLTLPTLGLGQIVVDPLAPTIVAAAVVPSSSLLRPGDNLDVVVSFSEAVDVSGAPILPLNVGASPAVYISGSGTAQLLFHNVVAYGDAVPVVSVASVYAVGLNGGGIQSHASGRAASLVVPPVFRLDRPVAVSSAVVPVTSVAAVNTDGTYTVGAAITVAVEFADPVVVVGTPQLLLATGNAGGDQPAVVASVNANRVYFTYTVQASDATGLVAQASTTALRCWNDNGLNINAAVDAAGVAAITWGSSLAVGWAEGPVLRLKRFNMNPGMPLWTVLDNGVGLNVDPAQAAAGLSCATLGSQLVCTWQEANNGVNLVRAAVLGGGPAWSTLSAAGLNFDATKNAGPPVVAVMNAKIYVAWSEMQASGRWSINVRVWNGNAVAPTWTFVSSTLPLAVGSDHKVPSLRVHLTQLVLIWQQTTGAASVVRVAAFNGADNAPVWTAIDGGFGLNVLTTNAAAAPALVSCSGRLYAAWHEGTVAGTTQIQVKAYSAPAWLSVSPTAGLNSAPTVAATLVQLACLNDQLFASWQEAGSPTTVRSAVFNGNNGGSQWTPSPAPANDNLAANAVAPTISSVNGQLFLVWAETLSGNSVQARAAVWDPLRSRWASVTYSCIRRLGSAYNVPAALSLPDVHSGQSLSDQSHLRIDTTAPSVVDVATTNAPAGLYAIAETVQTVAITATTSSAINGGQFQLVYGGYDSACLAWNAGASDVQAALNGIAAVALAVTVNKVAGALLAGDVFQITFTRPAMGIQSLTVGTNCAPLSCSSGAVGATCASVAINAERSYTPLQAGFIEFSVLFSAPIQVLATPPTLSISTGVATTATAVYTPASNRQSIDVGVTGTSALAGGTFQLQYGAAITGCIDPFVADGQVNSMRRQLLNIPDVATLGIAAVTTTSVQNGWRYTVLFAGGTPLALTPVAPTGACRSFSGAVQTVDVTASAVITAGEFTISHGTLVGPSDCLSYDISASALQAAIVAMYGGAPVVRVTRQDFALSHRYTLMFNTPALAQSAISVATGTCAAFACNGGACASSAVVANADYTVAVAPTKSAVFRYVVQPGDGVQAVSVLALSPGIQRAGSTPALAAVPTLPPVVTLPRLQLYTMAAPTVTSVAGLSANGAYSTGDRLYLTIGFSQAVLVRGAPTVELNSRGRAQYVSGNMTSTLRFQYKVLAGETTGRLDCYSVFSLRAGDGVLYQDPTTFALVPAVLTVPVGPGNPNSLAAQSTITIDASVPTVLSVSSVKPAGTYGAGEAIDFIVQFSIPVAITGAPSILLNSGGSAVLSYGGSRQLIDIGTEASVAISSGQYAVWYGTALTGCINFNDAAMLQAQLLALPAVAAIGIASVVSAPYGMGTRVVVTFATAVPHAAPLALTPVQVPQCLPLVAGVNDQALVRRGLDAYVVFRYVVGPTDGALVLGAAAGAISLNAGTIFRKSNQPSIAAALTLPVVQLAAITVAGAAPSVTQVAMATAGGVYGVAYPPTPSPSTAKPGQIVFTVTFSLPVVVQESATVAMNTGRLATLLAQSSPTTCTFVYTIGPGDVTPSLEFANPQAFTGTVRTLSTTTSQAATTTLPLLGLTGANVITIQADVPPAVTTISSNHSNGVVGAGEVVDIQVTFGKSVCVLSGLNRHPRWPAQGPAMITSGALTYLAWSERASLSQSIVYVATYDGAVYQDVCSLAGVNRNPNGNAANPALWVWNSVVYVAWDEDGIINVAAFNGNVVAPVWTLLPFMGTNAALVATASGAYLVDFLDTLFVAWSETPVAGGPSVIRVASRGVDTPWTFHDTKAKQYGLNVNRLLPATDPTLMKFHTQLYMAWTEGTRIQIAMLALSSMSWVAIPRIGDAILSSETASRPTFTTVATDQGALFKLFYTTITPVSRDPVLRTATIYPQYWKPDITPNVDTAAIGIALTVCQGTTFAAWQQPVLGGGTQVVVASVNASLQLPLATNSLNHNSGQSAFGVSLGCIPTGLGLLWTEDDGVAIKTRFQTSPLGQALQWSEVAADMPSLGLTGGLIAIGTDRSGAYSSTLNFRLVVPPGSPLVPVLNAVSLSLNRAAIQQQDNGAAASIVIFPSATDERNIGFWRQITVDTTPPTVVDVFTNTTAGTYGVGQVIVVFVVFSAPVVVSATTEGPAAIVNFESQVPSADGAHVHSAVYVGGSGTSTLLFAYTTLPQDKFAIFDYPLTTSLQLNASCSGAILRAATMPTTPADLHLPLPGGGHSIRRVAIAVNNAAPVITSLAFVNANGMYYPGDELVINVMFSLPVAVTGTPSLWLVVRPGAIGDAWYIGGTGSTTLQFRYVVGPRDAGLVTLYDDRIATIGVPFTHALRLNGGTIMRQATLPATEAIVVCPAPGTPGSLDVSSQIVLVSTVPTITQVTTSKADGTYDVGETITLLVVFSMAVAVTGTPELVLNVDPAGDRTAKYTGGSGTASLSFTYIVAWGDWAVPLQYKDSWSLVVVPPGELDPTPPFATIRLLSTQPTLPANLTLPSLGLLVAVNAPKNLVQSGHTINIRTDGLRIQRVTTPMGNGTYAVGQVIPLDLKFTGAVAVTGLPTLGLNVPTSAVYSAGTTTPVLRFLYTVRAGDITTGLDAASRYALGLGAGAGITDLNGLPVPLTLPAAGSGSSLRDTAAIAIAGVPPTVVQVAAISPSGTYAAGDTLKFAVTFSVAVVISGVTPVVLLSTGRAATYDSGSGSATVVFRYTVLPGDSGQLDVASTSALTGTLLASSSTPTTPATLTLPAPGSRYSLAGTSAIYVVSAPPTVVSVTFVDVPYGSRVVCAASDAMTIQVTFAHKVLVLTGPVPALTLGTRGAANTVATYLGGSGTATLYFRYVVQPSDATILLDYASPSALAGPIYLASTAPVVLANLALPPLGSGKSLSSSAAVVICNTCPRVLSVAAAPVGTFTAGQLLTISVTFSTSVAVTTGQLSLRLAMPLDRYASYAGGSGTAVLTFQYVVMPGDDVYPVEYYCKYSLFGGTVVSAAAPALEASLQLPPPGAINSLSALSPIRLDTTPPTVLSVSTTTPDGTYGPGQNIRIAVTYSYPVVVTGTPTLTLALATPASRVATYVPGASTATTLLFEYVVQLGDEVFRLDYMRVCSQSLEVQLLEGYDTAATGLACLSTGSALSPNEGTILAASTTPMVAASVVLPMVDPWPSMRYINTNNSVLFAPVGTVGTVPNATAAPLDAPAPTSLCSYTDEGTDFLLLGNGIPNHAFPTSLAPTSYLFELPRFPTMGFQRQRPMGMVGLFVNGVPVNNSDGAVAGDACGGAVDAMGRYMYVNYPACLPPGSSLVGYAFDGFPIHVLEAGVASQTYLDECSGRMDRDGLYRYYLNRSAIVTTGTFLPCFKGTVAPALANMAVHYEIESVAAVEGFAASAVNLKRLQVIPGDVSGLWLNPANVAVSTTAAAILVASTGLPLGRYGPFPNAYNPNRVKPQNYEFVLPRTPTWATVPSPLPLGRVGIMLDGVPFYNVLNVDGNSVLDARIASHYILDACNGYVDTTGAYRYYAPPDCLLDALGDKPGTPSPVVGYAFDGYPIYGRYDMTGQVPTGLDGCNGKWRADGTYGYFVTDVMPYTIGCYHGVVPPAVAGVAVYRSLSASSAITISPTPPVIRDITSQRAAGKVELCIKRQRHCVGTYVEGQQVDFIVLWSAPVVVAGVPTLTLSVANSITAAPVVALYVAAKSTPTKSVFVYTVAAQEAVVDIGLASTTALTLPPAATIFRQATTPTLPADLTCPSGAMSLRSRVQTVSTVQLNLRGLYHRSAHNLSAILVHNDITGPLFSRIADRRYKYGAPPKGADPTPSIFDKTSGIGADLTFVDMVFGTNFALRGSATQSSTFGPSGVAMHAIDGNRSPYYASLGATRTSGDAVRDPTPWWQLRLVQSTPISTIKLFKVTQEPVQFEVQVVETAGPIAVAGTFQLVYDGCTTAPIAVNAVARVSDEVVPHSSMEALLSPCTGQIAVTRGPIQRLGAYAWTITFLERLGDLPPLQATGATQPTLQVAISTRFDGTDNVWYGYQSQILRVFDTLFPCYVMVFGALATMTFESVADALAMATWSTFIEAGDAETTIVLPPGIVGQYVRVQHRSPAVLSLAEVEIYAEPQRSFSGYLEGTPIRGASYTDAGVQAWAPEASFQYAFGGQSTVGHWTLVLHDHSPADGSSPGGISDWQLVVTNAAGTAVTYYMDLMAHIQTLPKYGTLLLDITQTESDHLDADGNAHLDVGEATAFLTTYWPLYPVLDAFQQYEVLQDLLHTYATYGRVPVWAELGKERWRPSVCEDCAVPPTNVELYTSATAATDATFVVKGRNVQYLPSDAAFAGLDAVAYAISLRSQESAAPGLVRVEMLPCRDPTCATDVYAAANRNQGLRSTLVNY</sequence>
<dbReference type="STRING" id="1202772.A0A1V9ZDC0"/>
<reference evidence="3 4" key="1">
    <citation type="journal article" date="2014" name="Genome Biol. Evol.">
        <title>The secreted proteins of Achlya hypogyna and Thraustotheca clavata identify the ancestral oomycete secretome and reveal gene acquisitions by horizontal gene transfer.</title>
        <authorList>
            <person name="Misner I."/>
            <person name="Blouin N."/>
            <person name="Leonard G."/>
            <person name="Richards T.A."/>
            <person name="Lane C.E."/>
        </authorList>
    </citation>
    <scope>NUCLEOTIDE SEQUENCE [LARGE SCALE GENOMIC DNA]</scope>
    <source>
        <strain evidence="3 4">ATCC 48635</strain>
    </source>
</reference>
<dbReference type="InterPro" id="IPR008979">
    <property type="entry name" value="Galactose-bd-like_sf"/>
</dbReference>
<feature type="domain" description="YHYH" evidence="2">
    <location>
        <begin position="4201"/>
        <end position="4303"/>
    </location>
</feature>
<evidence type="ECO:0000259" key="2">
    <source>
        <dbReference type="Pfam" id="PF14240"/>
    </source>
</evidence>
<evidence type="ECO:0000256" key="1">
    <source>
        <dbReference type="SAM" id="SignalP"/>
    </source>
</evidence>
<accession>A0A1V9ZDC0</accession>
<protein>
    <recommendedName>
        <fullName evidence="2">YHYH domain-containing protein</fullName>
    </recommendedName>
</protein>
<dbReference type="Gene3D" id="2.60.120.260">
    <property type="entry name" value="Galactose-binding domain-like"/>
    <property type="match status" value="1"/>
</dbReference>
<feature type="chain" id="PRO_5012348056" description="YHYH domain-containing protein" evidence="1">
    <location>
        <begin position="19"/>
        <end position="5130"/>
    </location>
</feature>
<evidence type="ECO:0000313" key="3">
    <source>
        <dbReference type="EMBL" id="OQR95995.1"/>
    </source>
</evidence>
<dbReference type="Proteomes" id="UP000243579">
    <property type="component" value="Unassembled WGS sequence"/>
</dbReference>
<keyword evidence="4" id="KW-1185">Reference proteome</keyword>
<dbReference type="PANTHER" id="PTHR45713:SF6">
    <property type="entry name" value="F5_8 TYPE C DOMAIN-CONTAINING PROTEIN"/>
    <property type="match status" value="1"/>
</dbReference>
<proteinExistence type="predicted"/>
<gene>
    <name evidence="3" type="ORF">ACHHYP_17387</name>
</gene>
<name>A0A1V9ZDC0_ACHHY</name>
<comment type="caution">
    <text evidence="3">The sequence shown here is derived from an EMBL/GenBank/DDBJ whole genome shotgun (WGS) entry which is preliminary data.</text>
</comment>
<feature type="signal peptide" evidence="1">
    <location>
        <begin position="1"/>
        <end position="18"/>
    </location>
</feature>
<dbReference type="OrthoDB" id="536979at2759"/>
<organism evidence="3 4">
    <name type="scientific">Achlya hypogyna</name>
    <name type="common">Oomycete</name>
    <name type="synonym">Protoachlya hypogyna</name>
    <dbReference type="NCBI Taxonomy" id="1202772"/>
    <lineage>
        <taxon>Eukaryota</taxon>
        <taxon>Sar</taxon>
        <taxon>Stramenopiles</taxon>
        <taxon>Oomycota</taxon>
        <taxon>Saprolegniomycetes</taxon>
        <taxon>Saprolegniales</taxon>
        <taxon>Achlyaceae</taxon>
        <taxon>Achlya</taxon>
    </lineage>
</organism>
<dbReference type="EMBL" id="JNBR01000159">
    <property type="protein sequence ID" value="OQR95995.1"/>
    <property type="molecule type" value="Genomic_DNA"/>
</dbReference>
<keyword evidence="1" id="KW-0732">Signal</keyword>
<dbReference type="InterPro" id="IPR051941">
    <property type="entry name" value="BG_Antigen-Binding_Lectin"/>
</dbReference>
<dbReference type="PANTHER" id="PTHR45713">
    <property type="entry name" value="FTP DOMAIN-CONTAINING PROTEIN"/>
    <property type="match status" value="1"/>
</dbReference>
<dbReference type="InterPro" id="IPR025924">
    <property type="entry name" value="YHYH_dom"/>
</dbReference>
<dbReference type="Pfam" id="PF14240">
    <property type="entry name" value="YHYH"/>
    <property type="match status" value="1"/>
</dbReference>
<dbReference type="SUPFAM" id="SSF49785">
    <property type="entry name" value="Galactose-binding domain-like"/>
    <property type="match status" value="1"/>
</dbReference>